<dbReference type="InterPro" id="IPR024520">
    <property type="entry name" value="DUF3558"/>
</dbReference>
<dbReference type="PROSITE" id="PS51257">
    <property type="entry name" value="PROKAR_LIPOPROTEIN"/>
    <property type="match status" value="1"/>
</dbReference>
<name>A0AB74FKC7_9MYCO</name>
<evidence type="ECO:0000256" key="1">
    <source>
        <dbReference type="SAM" id="MobiDB-lite"/>
    </source>
</evidence>
<feature type="compositionally biased region" description="Low complexity" evidence="1">
    <location>
        <begin position="23"/>
        <end position="51"/>
    </location>
</feature>
<dbReference type="EMBL" id="FSQE01000021">
    <property type="protein sequence ID" value="SIN54440.1"/>
    <property type="molecule type" value="Genomic_DNA"/>
</dbReference>
<dbReference type="RefSeq" id="WP_005116125.1">
    <property type="nucleotide sequence ID" value="NZ_CBCRVM010000016.1"/>
</dbReference>
<reference evidence="2 3" key="1">
    <citation type="submission" date="2016-11" db="EMBL/GenBank/DDBJ databases">
        <authorList>
            <consortium name="Pathogen Informatics"/>
        </authorList>
    </citation>
    <scope>NUCLEOTIDE SEQUENCE [LARGE SCALE GENOMIC DNA]</scope>
    <source>
        <strain evidence="2 3">696</strain>
    </source>
</reference>
<comment type="caution">
    <text evidence="2">The sequence shown here is derived from an EMBL/GenBank/DDBJ whole genome shotgun (WGS) entry which is preliminary data.</text>
</comment>
<dbReference type="Pfam" id="PF12079">
    <property type="entry name" value="DUF3558"/>
    <property type="match status" value="1"/>
</dbReference>
<dbReference type="Proteomes" id="UP000184831">
    <property type="component" value="Unassembled WGS sequence"/>
</dbReference>
<sequence>MNKQAGALALAVLGLAMGCQSQKTEPSGASSSSPEPTATTSSSSSEAKTSGFQPFTPTTDACSLVAPEQLNSQGTAPITSRARESSNRIVQCSYKEAGGHEVLNIKLFKNSDGAANFRSIHVRILESEGAQIYVMKDEPNECEAGLVNSEDNIVQFEFEPGDAAVSSAALPAGQTWCDFSAPVLAEANKKLGWTK</sequence>
<evidence type="ECO:0000313" key="3">
    <source>
        <dbReference type="Proteomes" id="UP000184831"/>
    </source>
</evidence>
<dbReference type="AlphaFoldDB" id="A0AB74FKC7"/>
<feature type="region of interest" description="Disordered" evidence="1">
    <location>
        <begin position="21"/>
        <end position="58"/>
    </location>
</feature>
<evidence type="ECO:0000313" key="2">
    <source>
        <dbReference type="EMBL" id="SIN54440.1"/>
    </source>
</evidence>
<accession>A0AB74FKC7</accession>
<evidence type="ECO:0008006" key="4">
    <source>
        <dbReference type="Google" id="ProtNLM"/>
    </source>
</evidence>
<organism evidence="2 3">
    <name type="scientific">Mycobacteroides abscessus subsp. abscessus</name>
    <dbReference type="NCBI Taxonomy" id="1185650"/>
    <lineage>
        <taxon>Bacteria</taxon>
        <taxon>Bacillati</taxon>
        <taxon>Actinomycetota</taxon>
        <taxon>Actinomycetes</taxon>
        <taxon>Mycobacteriales</taxon>
        <taxon>Mycobacteriaceae</taxon>
        <taxon>Mycobacteroides</taxon>
        <taxon>Mycobacteroides abscessus</taxon>
    </lineage>
</organism>
<protein>
    <recommendedName>
        <fullName evidence="4">DUF3558 domain-containing protein</fullName>
    </recommendedName>
</protein>
<gene>
    <name evidence="2" type="ORF">SAMEA2152244_05235</name>
</gene>
<proteinExistence type="predicted"/>